<reference evidence="8 9" key="1">
    <citation type="submission" date="2021-01" db="EMBL/GenBank/DDBJ databases">
        <title>Genomics of switchgrass bacterial isolates.</title>
        <authorList>
            <person name="Shade A."/>
        </authorList>
    </citation>
    <scope>NUCLEOTIDE SEQUENCE [LARGE SCALE GENOMIC DNA]</scope>
    <source>
        <strain evidence="8 9">PvP111</strain>
    </source>
</reference>
<dbReference type="Gene3D" id="1.20.1250.20">
    <property type="entry name" value="MFS general substrate transporter like domains"/>
    <property type="match status" value="2"/>
</dbReference>
<dbReference type="InterPro" id="IPR036259">
    <property type="entry name" value="MFS_trans_sf"/>
</dbReference>
<dbReference type="Pfam" id="PF07690">
    <property type="entry name" value="MFS_1"/>
    <property type="match status" value="1"/>
</dbReference>
<feature type="domain" description="Major facilitator superfamily (MFS) profile" evidence="7">
    <location>
        <begin position="223"/>
        <end position="403"/>
    </location>
</feature>
<name>A0ABS2KYM7_9NOCA</name>
<evidence type="ECO:0000259" key="7">
    <source>
        <dbReference type="PROSITE" id="PS50850"/>
    </source>
</evidence>
<feature type="transmembrane region" description="Helical" evidence="6">
    <location>
        <begin position="316"/>
        <end position="338"/>
    </location>
</feature>
<feature type="transmembrane region" description="Helical" evidence="6">
    <location>
        <begin position="29"/>
        <end position="51"/>
    </location>
</feature>
<protein>
    <submittedName>
        <fullName evidence="8">MFS family arabinose efflux permease</fullName>
    </submittedName>
</protein>
<evidence type="ECO:0000256" key="6">
    <source>
        <dbReference type="SAM" id="Phobius"/>
    </source>
</evidence>
<dbReference type="PANTHER" id="PTHR23542">
    <property type="match status" value="1"/>
</dbReference>
<organism evidence="8 9">
    <name type="scientific">Rhodococcoides corynebacterioides</name>
    <dbReference type="NCBI Taxonomy" id="53972"/>
    <lineage>
        <taxon>Bacteria</taxon>
        <taxon>Bacillati</taxon>
        <taxon>Actinomycetota</taxon>
        <taxon>Actinomycetes</taxon>
        <taxon>Mycobacteriales</taxon>
        <taxon>Nocardiaceae</taxon>
        <taxon>Rhodococcoides</taxon>
    </lineage>
</organism>
<evidence type="ECO:0000256" key="2">
    <source>
        <dbReference type="ARBA" id="ARBA00022692"/>
    </source>
</evidence>
<proteinExistence type="predicted"/>
<comment type="subcellular location">
    <subcellularLocation>
        <location evidence="1">Cell membrane</location>
        <topology evidence="1">Multi-pass membrane protein</topology>
    </subcellularLocation>
</comment>
<keyword evidence="9" id="KW-1185">Reference proteome</keyword>
<sequence length="403" mass="40528">MAYPPPTDDRAADPLGYLDIVRLPGAAGAFLPALLGRLAFAMVGLVILLAVQRATGSFAVAGSATGAFGVANVVASPYRARLVDRIGQRRALVSMAVGFAMALGTLAVLTYVDAPAWPLVLGSLVTGFFPPPLGASMRVVWSSLTPPGPTRTRAYSLDAVSEESMFTIGPLLGATLVTALSPSIALAATGCVAVVGTVGMTTSRHSRGHGPRTRGTTPSSRPLRRPGFLGVLTAMAGVGAVLGTVEIAATAFAAQQGSIGSAGTLLAALGAGSVCGGLLYGRRSWASSLTRRLLTTVLTMAVLTTALSLVSTTVPLHVGLFLLGFCIAPALVTGYLLSDHLTTADVRTEASSWINTAVNAGAALASAGIGVVVDSRSPGAGFLVGGAAAALLLVLAAATRPRS</sequence>
<dbReference type="EMBL" id="JAFBBK010000001">
    <property type="protein sequence ID" value="MBM7417042.1"/>
    <property type="molecule type" value="Genomic_DNA"/>
</dbReference>
<evidence type="ECO:0000313" key="8">
    <source>
        <dbReference type="EMBL" id="MBM7417042.1"/>
    </source>
</evidence>
<feature type="transmembrane region" description="Helical" evidence="6">
    <location>
        <begin position="90"/>
        <end position="112"/>
    </location>
</feature>
<feature type="transmembrane region" description="Helical" evidence="6">
    <location>
        <begin position="171"/>
        <end position="198"/>
    </location>
</feature>
<keyword evidence="2 6" id="KW-0812">Transmembrane</keyword>
<dbReference type="SUPFAM" id="SSF103473">
    <property type="entry name" value="MFS general substrate transporter"/>
    <property type="match status" value="1"/>
</dbReference>
<feature type="transmembrane region" description="Helical" evidence="6">
    <location>
        <begin position="379"/>
        <end position="398"/>
    </location>
</feature>
<evidence type="ECO:0000256" key="5">
    <source>
        <dbReference type="SAM" id="MobiDB-lite"/>
    </source>
</evidence>
<feature type="region of interest" description="Disordered" evidence="5">
    <location>
        <begin position="202"/>
        <end position="223"/>
    </location>
</feature>
<keyword evidence="3 6" id="KW-1133">Transmembrane helix</keyword>
<feature type="transmembrane region" description="Helical" evidence="6">
    <location>
        <begin position="350"/>
        <end position="373"/>
    </location>
</feature>
<dbReference type="InterPro" id="IPR011701">
    <property type="entry name" value="MFS"/>
</dbReference>
<accession>A0ABS2KYM7</accession>
<gene>
    <name evidence="8" type="ORF">JOE42_003775</name>
</gene>
<dbReference type="PANTHER" id="PTHR23542:SF1">
    <property type="entry name" value="MAJOR FACILITATOR SUPERFAMILY (MFS) PROFILE DOMAIN-CONTAINING PROTEIN"/>
    <property type="match status" value="1"/>
</dbReference>
<dbReference type="PROSITE" id="PS50850">
    <property type="entry name" value="MFS"/>
    <property type="match status" value="1"/>
</dbReference>
<comment type="caution">
    <text evidence="8">The sequence shown here is derived from an EMBL/GenBank/DDBJ whole genome shotgun (WGS) entry which is preliminary data.</text>
</comment>
<evidence type="ECO:0000256" key="4">
    <source>
        <dbReference type="ARBA" id="ARBA00023136"/>
    </source>
</evidence>
<evidence type="ECO:0000313" key="9">
    <source>
        <dbReference type="Proteomes" id="UP000703038"/>
    </source>
</evidence>
<dbReference type="Proteomes" id="UP000703038">
    <property type="component" value="Unassembled WGS sequence"/>
</dbReference>
<evidence type="ECO:0000256" key="1">
    <source>
        <dbReference type="ARBA" id="ARBA00004651"/>
    </source>
</evidence>
<keyword evidence="4 6" id="KW-0472">Membrane</keyword>
<dbReference type="RefSeq" id="WP_204869709.1">
    <property type="nucleotide sequence ID" value="NZ_JAFBBK010000001.1"/>
</dbReference>
<feature type="transmembrane region" description="Helical" evidence="6">
    <location>
        <begin position="228"/>
        <end position="253"/>
    </location>
</feature>
<feature type="transmembrane region" description="Helical" evidence="6">
    <location>
        <begin position="293"/>
        <end position="310"/>
    </location>
</feature>
<evidence type="ECO:0000256" key="3">
    <source>
        <dbReference type="ARBA" id="ARBA00022989"/>
    </source>
</evidence>
<feature type="transmembrane region" description="Helical" evidence="6">
    <location>
        <begin position="57"/>
        <end position="78"/>
    </location>
</feature>
<feature type="transmembrane region" description="Helical" evidence="6">
    <location>
        <begin position="259"/>
        <end position="281"/>
    </location>
</feature>
<dbReference type="InterPro" id="IPR020846">
    <property type="entry name" value="MFS_dom"/>
</dbReference>